<reference evidence="4" key="1">
    <citation type="journal article" date="2021" name="mSystems">
        <title>Bacteria and Archaea Synergistically Convert Glycine Betaine to Biogenic Methane in the Formosa Cold Seep of the South China Sea.</title>
        <authorList>
            <person name="Li L."/>
            <person name="Zhang W."/>
            <person name="Zhang S."/>
            <person name="Song L."/>
            <person name="Sun Q."/>
            <person name="Zhang H."/>
            <person name="Xiang H."/>
            <person name="Dong X."/>
        </authorList>
    </citation>
    <scope>NUCLEOTIDE SEQUENCE</scope>
    <source>
        <strain evidence="4">ZWT</strain>
    </source>
</reference>
<dbReference type="Pfam" id="PF00188">
    <property type="entry name" value="CAP"/>
    <property type="match status" value="1"/>
</dbReference>
<dbReference type="PANTHER" id="PTHR31157">
    <property type="entry name" value="SCP DOMAIN-CONTAINING PROTEIN"/>
    <property type="match status" value="1"/>
</dbReference>
<dbReference type="CDD" id="cd00118">
    <property type="entry name" value="LysM"/>
    <property type="match status" value="1"/>
</dbReference>
<keyword evidence="2" id="KW-0732">Signal</keyword>
<keyword evidence="5" id="KW-1185">Reference proteome</keyword>
<evidence type="ECO:0000256" key="1">
    <source>
        <dbReference type="SAM" id="MobiDB-lite"/>
    </source>
</evidence>
<dbReference type="InterPro" id="IPR036779">
    <property type="entry name" value="LysM_dom_sf"/>
</dbReference>
<protein>
    <submittedName>
        <fullName evidence="4">LysM peptidoglycan-binding domain-containing protein</fullName>
    </submittedName>
</protein>
<name>A0A9J6P979_9CLOT</name>
<dbReference type="SMART" id="SM00257">
    <property type="entry name" value="LysM"/>
    <property type="match status" value="1"/>
</dbReference>
<dbReference type="Pfam" id="PF01476">
    <property type="entry name" value="LysM"/>
    <property type="match status" value="1"/>
</dbReference>
<dbReference type="SUPFAM" id="SSF54106">
    <property type="entry name" value="LysM domain"/>
    <property type="match status" value="1"/>
</dbReference>
<feature type="domain" description="LysM" evidence="3">
    <location>
        <begin position="27"/>
        <end position="72"/>
    </location>
</feature>
<feature type="region of interest" description="Disordered" evidence="1">
    <location>
        <begin position="77"/>
        <end position="122"/>
    </location>
</feature>
<dbReference type="AlphaFoldDB" id="A0A9J6P979"/>
<evidence type="ECO:0000313" key="5">
    <source>
        <dbReference type="Proteomes" id="UP001056429"/>
    </source>
</evidence>
<feature type="compositionally biased region" description="Pro residues" evidence="1">
    <location>
        <begin position="87"/>
        <end position="105"/>
    </location>
</feature>
<dbReference type="EMBL" id="JAGSOJ010000004">
    <property type="protein sequence ID" value="MCM1991936.1"/>
    <property type="molecule type" value="Genomic_DNA"/>
</dbReference>
<dbReference type="InterPro" id="IPR035940">
    <property type="entry name" value="CAP_sf"/>
</dbReference>
<accession>A0A9J6P979</accession>
<dbReference type="Proteomes" id="UP001056429">
    <property type="component" value="Unassembled WGS sequence"/>
</dbReference>
<dbReference type="RefSeq" id="WP_250861070.1">
    <property type="nucleotide sequence ID" value="NZ_JAGSOJ010000004.1"/>
</dbReference>
<feature type="signal peptide" evidence="2">
    <location>
        <begin position="1"/>
        <end position="22"/>
    </location>
</feature>
<gene>
    <name evidence="4" type="ORF">KDK92_19520</name>
</gene>
<dbReference type="Gene3D" id="3.10.350.10">
    <property type="entry name" value="LysM domain"/>
    <property type="match status" value="1"/>
</dbReference>
<dbReference type="InterPro" id="IPR014258">
    <property type="entry name" value="CAP_domain_YkwD-like"/>
</dbReference>
<comment type="caution">
    <text evidence="4">The sequence shown here is derived from an EMBL/GenBank/DDBJ whole genome shotgun (WGS) entry which is preliminary data.</text>
</comment>
<organism evidence="4 5">
    <name type="scientific">Oceanirhabdus seepicola</name>
    <dbReference type="NCBI Taxonomy" id="2828781"/>
    <lineage>
        <taxon>Bacteria</taxon>
        <taxon>Bacillati</taxon>
        <taxon>Bacillota</taxon>
        <taxon>Clostridia</taxon>
        <taxon>Eubacteriales</taxon>
        <taxon>Clostridiaceae</taxon>
        <taxon>Oceanirhabdus</taxon>
    </lineage>
</organism>
<dbReference type="NCBIfam" id="TIGR02909">
    <property type="entry name" value="spore_YkwD"/>
    <property type="match status" value="1"/>
</dbReference>
<dbReference type="CDD" id="cd05379">
    <property type="entry name" value="CAP_bacterial"/>
    <property type="match status" value="1"/>
</dbReference>
<dbReference type="SUPFAM" id="SSF55797">
    <property type="entry name" value="PR-1-like"/>
    <property type="match status" value="1"/>
</dbReference>
<dbReference type="PANTHER" id="PTHR31157:SF1">
    <property type="entry name" value="SCP DOMAIN-CONTAINING PROTEIN"/>
    <property type="match status" value="1"/>
</dbReference>
<feature type="chain" id="PRO_5039954994" evidence="2">
    <location>
        <begin position="23"/>
        <end position="255"/>
    </location>
</feature>
<proteinExistence type="predicted"/>
<dbReference type="InterPro" id="IPR018392">
    <property type="entry name" value="LysM"/>
</dbReference>
<reference evidence="4" key="2">
    <citation type="submission" date="2021-04" db="EMBL/GenBank/DDBJ databases">
        <authorList>
            <person name="Dong X."/>
        </authorList>
    </citation>
    <scope>NUCLEOTIDE SEQUENCE</scope>
    <source>
        <strain evidence="4">ZWT</strain>
    </source>
</reference>
<evidence type="ECO:0000259" key="3">
    <source>
        <dbReference type="PROSITE" id="PS51782"/>
    </source>
</evidence>
<evidence type="ECO:0000313" key="4">
    <source>
        <dbReference type="EMBL" id="MCM1991936.1"/>
    </source>
</evidence>
<dbReference type="Gene3D" id="3.40.33.10">
    <property type="entry name" value="CAP"/>
    <property type="match status" value="1"/>
</dbReference>
<sequence length="255" mass="28802">MKRKLISFSLILMLFMGSTASAFGLQKDYIVKRGDTLWRICKKNNINYRRLLSANPKIRNPRVLFRGQRIIIPDEFMEPKDGKYAPEQPPMPEMPQVPEKPQPEAPKPKTPEVPKAPETPKVSMSDFAKEVVELVNKERVSNGLQPLKAHAKLTDCAQAKAQNMIDKNYFAHNSPTYGTPFDMIEQWGIKFTAAGENIAYGQKTPKEVMQTWMDSPGHRSNILSDSFAEIGVGVATNKNGVIYWTQMFMRAAKGN</sequence>
<dbReference type="InterPro" id="IPR014044">
    <property type="entry name" value="CAP_dom"/>
</dbReference>
<dbReference type="PROSITE" id="PS51782">
    <property type="entry name" value="LYSM"/>
    <property type="match status" value="1"/>
</dbReference>
<evidence type="ECO:0000256" key="2">
    <source>
        <dbReference type="SAM" id="SignalP"/>
    </source>
</evidence>